<accession>A0A3S5C024</accession>
<feature type="non-terminal residue" evidence="2">
    <location>
        <position position="155"/>
    </location>
</feature>
<evidence type="ECO:0000256" key="1">
    <source>
        <dbReference type="SAM" id="MobiDB-lite"/>
    </source>
</evidence>
<sequence>MDLYRRGLLHSPAAFTDTQTPTQPALEPNPGNENSQESALLHGNLSAGYFHLSLWSACAWHCCLALELRLQGPENVRDRNIELRLNKRLLSAAGKIGFDGPACSSVRPGDAALSDYIKALKQFIYDSTDLTCKSGMLNTYSKSSPPVPRYGRNPT</sequence>
<dbReference type="AlphaFoldDB" id="A0A3S5C024"/>
<reference evidence="2" key="1">
    <citation type="submission" date="2018-11" db="EMBL/GenBank/DDBJ databases">
        <authorList>
            <consortium name="Pathogen Informatics"/>
        </authorList>
    </citation>
    <scope>NUCLEOTIDE SEQUENCE</scope>
</reference>
<dbReference type="Proteomes" id="UP000784294">
    <property type="component" value="Unassembled WGS sequence"/>
</dbReference>
<feature type="region of interest" description="Disordered" evidence="1">
    <location>
        <begin position="14"/>
        <end position="37"/>
    </location>
</feature>
<gene>
    <name evidence="2" type="ORF">PXEA_LOCUS20276</name>
</gene>
<keyword evidence="3" id="KW-1185">Reference proteome</keyword>
<dbReference type="EMBL" id="CAAALY010083064">
    <property type="protein sequence ID" value="VEL26836.1"/>
    <property type="molecule type" value="Genomic_DNA"/>
</dbReference>
<organism evidence="2 3">
    <name type="scientific">Protopolystoma xenopodis</name>
    <dbReference type="NCBI Taxonomy" id="117903"/>
    <lineage>
        <taxon>Eukaryota</taxon>
        <taxon>Metazoa</taxon>
        <taxon>Spiralia</taxon>
        <taxon>Lophotrochozoa</taxon>
        <taxon>Platyhelminthes</taxon>
        <taxon>Monogenea</taxon>
        <taxon>Polyopisthocotylea</taxon>
        <taxon>Polystomatidea</taxon>
        <taxon>Polystomatidae</taxon>
        <taxon>Protopolystoma</taxon>
    </lineage>
</organism>
<dbReference type="OrthoDB" id="62495at2759"/>
<name>A0A3S5C024_9PLAT</name>
<comment type="caution">
    <text evidence="2">The sequence shown here is derived from an EMBL/GenBank/DDBJ whole genome shotgun (WGS) entry which is preliminary data.</text>
</comment>
<protein>
    <submittedName>
        <fullName evidence="2">Uncharacterized protein</fullName>
    </submittedName>
</protein>
<evidence type="ECO:0000313" key="2">
    <source>
        <dbReference type="EMBL" id="VEL26836.1"/>
    </source>
</evidence>
<proteinExistence type="predicted"/>
<evidence type="ECO:0000313" key="3">
    <source>
        <dbReference type="Proteomes" id="UP000784294"/>
    </source>
</evidence>